<dbReference type="InterPro" id="IPR000305">
    <property type="entry name" value="GIY-YIG_endonuc"/>
</dbReference>
<dbReference type="CDD" id="cd10442">
    <property type="entry name" value="GIY-YIG_PLEs"/>
    <property type="match status" value="1"/>
</dbReference>
<dbReference type="PROSITE" id="PS50164">
    <property type="entry name" value="GIY_YIG"/>
    <property type="match status" value="1"/>
</dbReference>
<dbReference type="SUPFAM" id="SSF82771">
    <property type="entry name" value="GIY-YIG endonuclease"/>
    <property type="match status" value="1"/>
</dbReference>
<feature type="domain" description="GIY-YIG" evidence="1">
    <location>
        <begin position="233"/>
        <end position="315"/>
    </location>
</feature>
<dbReference type="InterPro" id="IPR035901">
    <property type="entry name" value="GIY-YIG_endonuc_sf"/>
</dbReference>
<reference evidence="2 3" key="1">
    <citation type="submission" date="2015-09" db="EMBL/GenBank/DDBJ databases">
        <title>Trachymyrmex cornetzi WGS genome.</title>
        <authorList>
            <person name="Nygaard S."/>
            <person name="Hu H."/>
            <person name="Boomsma J."/>
            <person name="Zhang G."/>
        </authorList>
    </citation>
    <scope>NUCLEOTIDE SEQUENCE [LARGE SCALE GENOMIC DNA]</scope>
    <source>
        <strain evidence="2">Tcor2-1</strain>
        <tissue evidence="2">Whole body</tissue>
    </source>
</reference>
<protein>
    <recommendedName>
        <fullName evidence="1">GIY-YIG domain-containing protein</fullName>
    </recommendedName>
</protein>
<feature type="non-terminal residue" evidence="2">
    <location>
        <position position="1"/>
    </location>
</feature>
<evidence type="ECO:0000259" key="1">
    <source>
        <dbReference type="PROSITE" id="PS50164"/>
    </source>
</evidence>
<gene>
    <name evidence="2" type="ORF">ALC57_15783</name>
</gene>
<dbReference type="PANTHER" id="PTHR21301:SF11">
    <property type="entry name" value="GIY-YIG DOMAIN-CONTAINING PROTEIN"/>
    <property type="match status" value="1"/>
</dbReference>
<dbReference type="PANTHER" id="PTHR21301">
    <property type="entry name" value="REVERSE TRANSCRIPTASE"/>
    <property type="match status" value="1"/>
</dbReference>
<dbReference type="STRING" id="471704.A0A151IW61"/>
<dbReference type="EMBL" id="KQ980874">
    <property type="protein sequence ID" value="KYN12032.1"/>
    <property type="molecule type" value="Genomic_DNA"/>
</dbReference>
<sequence length="338" mass="39562">NDLIKCIENNIYKLPIDERISISNHSLPVLNNLASCSLHCTEVDRSLLQLAKNTRVFLRDMNDRVIFTRADKENVTVALDRQMYISKVNEMLQDVNTYEVVVRVPTRRMVTGLRALLVRWKEKKYISDSTYRGLLCNDGMLPMAYVLPKISLIFENINNRLKNIIMASNRKRVVSDNSVDVVQPSWFTVPFIRGITEKFNRLNSEHMRVSLYSVNKLREFIRVHKDPLSRDKKSKVVYKISCKSCDASYVGQTCRQLQSRITEHKNHIRWNTSARSVITEHRLQEGHDFDWDNVAILDEEPHYRKRLISEMIFIRRQTHGLNLQTDMEGLPKAYLPII</sequence>
<name>A0A151IW61_9HYME</name>
<keyword evidence="3" id="KW-1185">Reference proteome</keyword>
<accession>A0A151IW61</accession>
<proteinExistence type="predicted"/>
<evidence type="ECO:0000313" key="3">
    <source>
        <dbReference type="Proteomes" id="UP000078492"/>
    </source>
</evidence>
<dbReference type="AlphaFoldDB" id="A0A151IW61"/>
<dbReference type="Gene3D" id="3.40.1440.10">
    <property type="entry name" value="GIY-YIG endonuclease"/>
    <property type="match status" value="1"/>
</dbReference>
<dbReference type="Proteomes" id="UP000078492">
    <property type="component" value="Unassembled WGS sequence"/>
</dbReference>
<organism evidence="2 3">
    <name type="scientific">Trachymyrmex cornetzi</name>
    <dbReference type="NCBI Taxonomy" id="471704"/>
    <lineage>
        <taxon>Eukaryota</taxon>
        <taxon>Metazoa</taxon>
        <taxon>Ecdysozoa</taxon>
        <taxon>Arthropoda</taxon>
        <taxon>Hexapoda</taxon>
        <taxon>Insecta</taxon>
        <taxon>Pterygota</taxon>
        <taxon>Neoptera</taxon>
        <taxon>Endopterygota</taxon>
        <taxon>Hymenoptera</taxon>
        <taxon>Apocrita</taxon>
        <taxon>Aculeata</taxon>
        <taxon>Formicoidea</taxon>
        <taxon>Formicidae</taxon>
        <taxon>Myrmicinae</taxon>
        <taxon>Trachymyrmex</taxon>
    </lineage>
</organism>
<evidence type="ECO:0000313" key="2">
    <source>
        <dbReference type="EMBL" id="KYN12032.1"/>
    </source>
</evidence>